<keyword evidence="1" id="KW-0812">Transmembrane</keyword>
<organism evidence="2 3">
    <name type="scientific">Candidatus Nomurabacteria bacterium RIFCSPLOWO2_01_FULL_42_17</name>
    <dbReference type="NCBI Taxonomy" id="1801780"/>
    <lineage>
        <taxon>Bacteria</taxon>
        <taxon>Candidatus Nomuraibacteriota</taxon>
    </lineage>
</organism>
<keyword evidence="1" id="KW-0472">Membrane</keyword>
<dbReference type="Proteomes" id="UP000178104">
    <property type="component" value="Unassembled WGS sequence"/>
</dbReference>
<evidence type="ECO:0000313" key="3">
    <source>
        <dbReference type="Proteomes" id="UP000178104"/>
    </source>
</evidence>
<name>A0A1F6XNH3_9BACT</name>
<dbReference type="EMBL" id="MFVE01000003">
    <property type="protein sequence ID" value="OGI95677.1"/>
    <property type="molecule type" value="Genomic_DNA"/>
</dbReference>
<keyword evidence="1" id="KW-1133">Transmembrane helix</keyword>
<protein>
    <submittedName>
        <fullName evidence="2">Uncharacterized protein</fullName>
    </submittedName>
</protein>
<evidence type="ECO:0000256" key="1">
    <source>
        <dbReference type="SAM" id="Phobius"/>
    </source>
</evidence>
<dbReference type="STRING" id="1801780.A2917_00610"/>
<comment type="caution">
    <text evidence="2">The sequence shown here is derived from an EMBL/GenBank/DDBJ whole genome shotgun (WGS) entry which is preliminary data.</text>
</comment>
<proteinExistence type="predicted"/>
<gene>
    <name evidence="2" type="ORF">A2917_00610</name>
</gene>
<dbReference type="AlphaFoldDB" id="A0A1F6XNH3"/>
<reference evidence="2 3" key="1">
    <citation type="journal article" date="2016" name="Nat. Commun.">
        <title>Thousands of microbial genomes shed light on interconnected biogeochemical processes in an aquifer system.</title>
        <authorList>
            <person name="Anantharaman K."/>
            <person name="Brown C.T."/>
            <person name="Hug L.A."/>
            <person name="Sharon I."/>
            <person name="Castelle C.J."/>
            <person name="Probst A.J."/>
            <person name="Thomas B.C."/>
            <person name="Singh A."/>
            <person name="Wilkins M.J."/>
            <person name="Karaoz U."/>
            <person name="Brodie E.L."/>
            <person name="Williams K.H."/>
            <person name="Hubbard S.S."/>
            <person name="Banfield J.F."/>
        </authorList>
    </citation>
    <scope>NUCLEOTIDE SEQUENCE [LARGE SCALE GENOMIC DNA]</scope>
</reference>
<accession>A0A1F6XNH3</accession>
<evidence type="ECO:0000313" key="2">
    <source>
        <dbReference type="EMBL" id="OGI95677.1"/>
    </source>
</evidence>
<feature type="transmembrane region" description="Helical" evidence="1">
    <location>
        <begin position="65"/>
        <end position="82"/>
    </location>
</feature>
<feature type="transmembrane region" description="Helical" evidence="1">
    <location>
        <begin position="12"/>
        <end position="31"/>
    </location>
</feature>
<sequence length="89" mass="10594">MMPIVLLLMLRLIVNYFLIKLMPVNVLIMNIKVSFDDRYNTQDLLYYLLFPKVQLVFHSFNRKLIFMYVLPTGCGKLAGLFLRKVYNLM</sequence>